<reference evidence="4 5" key="1">
    <citation type="submission" date="2013-07" db="EMBL/GenBank/DDBJ databases">
        <title>The Genome Sequence of Cryptococcus heveanensis BCC8398.</title>
        <authorList>
            <consortium name="The Broad Institute Genome Sequencing Platform"/>
            <person name="Cuomo C."/>
            <person name="Litvintseva A."/>
            <person name="Chen Y."/>
            <person name="Heitman J."/>
            <person name="Sun S."/>
            <person name="Springer D."/>
            <person name="Dromer F."/>
            <person name="Young S.K."/>
            <person name="Zeng Q."/>
            <person name="Gargeya S."/>
            <person name="Fitzgerald M."/>
            <person name="Abouelleil A."/>
            <person name="Alvarado L."/>
            <person name="Berlin A.M."/>
            <person name="Chapman S.B."/>
            <person name="Dewar J."/>
            <person name="Goldberg J."/>
            <person name="Griggs A."/>
            <person name="Gujja S."/>
            <person name="Hansen M."/>
            <person name="Howarth C."/>
            <person name="Imamovic A."/>
            <person name="Larimer J."/>
            <person name="McCowan C."/>
            <person name="Murphy C."/>
            <person name="Pearson M."/>
            <person name="Priest M."/>
            <person name="Roberts A."/>
            <person name="Saif S."/>
            <person name="Shea T."/>
            <person name="Sykes S."/>
            <person name="Wortman J."/>
            <person name="Nusbaum C."/>
            <person name="Birren B."/>
        </authorList>
    </citation>
    <scope>NUCLEOTIDE SEQUENCE [LARGE SCALE GENOMIC DNA]</scope>
    <source>
        <strain evidence="4 5">BCC8398</strain>
    </source>
</reference>
<dbReference type="CDD" id="cd01300">
    <property type="entry name" value="YtcJ_like"/>
    <property type="match status" value="1"/>
</dbReference>
<feature type="region of interest" description="Disordered" evidence="1">
    <location>
        <begin position="1"/>
        <end position="38"/>
    </location>
</feature>
<dbReference type="InterPro" id="IPR032466">
    <property type="entry name" value="Metal_Hydrolase"/>
</dbReference>
<feature type="domain" description="Amidohydrolase 3" evidence="3">
    <location>
        <begin position="149"/>
        <end position="624"/>
    </location>
</feature>
<keyword evidence="4" id="KW-0378">Hydrolase</keyword>
<dbReference type="AlphaFoldDB" id="A0A1B9GSP0"/>
<reference evidence="5" key="2">
    <citation type="submission" date="2013-12" db="EMBL/GenBank/DDBJ databases">
        <title>Evolution of pathogenesis and genome organization in the Tremellales.</title>
        <authorList>
            <person name="Cuomo C."/>
            <person name="Litvintseva A."/>
            <person name="Heitman J."/>
            <person name="Chen Y."/>
            <person name="Sun S."/>
            <person name="Springer D."/>
            <person name="Dromer F."/>
            <person name="Young S."/>
            <person name="Zeng Q."/>
            <person name="Chapman S."/>
            <person name="Gujja S."/>
            <person name="Saif S."/>
            <person name="Birren B."/>
        </authorList>
    </citation>
    <scope>NUCLEOTIDE SEQUENCE [LARGE SCALE GENOMIC DNA]</scope>
    <source>
        <strain evidence="5">BCC8398</strain>
    </source>
</reference>
<dbReference type="PANTHER" id="PTHR22642:SF2">
    <property type="entry name" value="PROTEIN LONG AFTER FAR-RED 3"/>
    <property type="match status" value="1"/>
</dbReference>
<dbReference type="Gene3D" id="3.20.20.140">
    <property type="entry name" value="Metal-dependent hydrolases"/>
    <property type="match status" value="1"/>
</dbReference>
<feature type="transmembrane region" description="Helical" evidence="2">
    <location>
        <begin position="40"/>
        <end position="57"/>
    </location>
</feature>
<evidence type="ECO:0000256" key="2">
    <source>
        <dbReference type="SAM" id="Phobius"/>
    </source>
</evidence>
<dbReference type="GO" id="GO:0016810">
    <property type="term" value="F:hydrolase activity, acting on carbon-nitrogen (but not peptide) bonds"/>
    <property type="evidence" value="ECO:0007669"/>
    <property type="project" value="InterPro"/>
</dbReference>
<dbReference type="EMBL" id="KI669502">
    <property type="protein sequence ID" value="OCF34007.1"/>
    <property type="molecule type" value="Genomic_DNA"/>
</dbReference>
<organism evidence="4 5">
    <name type="scientific">Kwoniella heveanensis BCC8398</name>
    <dbReference type="NCBI Taxonomy" id="1296120"/>
    <lineage>
        <taxon>Eukaryota</taxon>
        <taxon>Fungi</taxon>
        <taxon>Dikarya</taxon>
        <taxon>Basidiomycota</taxon>
        <taxon>Agaricomycotina</taxon>
        <taxon>Tremellomycetes</taxon>
        <taxon>Tremellales</taxon>
        <taxon>Cryptococcaceae</taxon>
        <taxon>Kwoniella</taxon>
    </lineage>
</organism>
<dbReference type="Gene3D" id="2.30.40.10">
    <property type="entry name" value="Urease, subunit C, domain 1"/>
    <property type="match status" value="1"/>
</dbReference>
<dbReference type="PANTHER" id="PTHR22642">
    <property type="entry name" value="IMIDAZOLONEPROPIONASE"/>
    <property type="match status" value="1"/>
</dbReference>
<dbReference type="STRING" id="1296120.A0A1B9GSP0"/>
<proteinExistence type="predicted"/>
<gene>
    <name evidence="4" type="ORF">I316_04353</name>
</gene>
<evidence type="ECO:0000256" key="1">
    <source>
        <dbReference type="SAM" id="MobiDB-lite"/>
    </source>
</evidence>
<evidence type="ECO:0000313" key="4">
    <source>
        <dbReference type="EMBL" id="OCF34007.1"/>
    </source>
</evidence>
<name>A0A1B9GSP0_9TREE</name>
<evidence type="ECO:0000313" key="5">
    <source>
        <dbReference type="Proteomes" id="UP000092666"/>
    </source>
</evidence>
<dbReference type="InterPro" id="IPR013108">
    <property type="entry name" value="Amidohydro_3"/>
</dbReference>
<evidence type="ECO:0000259" key="3">
    <source>
        <dbReference type="Pfam" id="PF07969"/>
    </source>
</evidence>
<sequence>MSEQALRRRRAAADGGAPATTFTPYQRHPPPPRRGHPTRSLHISLSLLILGFFVIYAQKSGWIGPKSTRKVYSVKGRPLPQKYAICSQEGTRVYTVPEEEGVGQTECVVVIGKDVVDIGSLGKIRRKWITGVHDQKPKDAMKVIYLPPGHSLTPGLVDSHGHPLAYGHAQQLPLHGCKSKEEVVARVEEYVRNNPLRPGTWVEGLGWDQNLWEGQQFPTADDFDESPILRGVPISLYRVDYHVTWVSKQVLSFLGDVPNVEGGQVVRDESGLPTGVFIDNAIDLVKAIQPPWSDQAKERYLNVMIQDALSKGLTGVHDAQMFLKDAPFWTKMMAENKLPIRFYAMLACQEEGFCGDKVGKVVDQDSHFILRSVKLFADGALGSRGAALIDDYSDQPGWRGLMLKEEKTWEPLIRQWHEAGWQVNTHTIGDRAANVVLNAIQTIVKGNPEVARQARFRIEHAQIMKVTDIRRAAKLGVIASVQPTHATSDMWYAEDRIGHERMKGAYAWRSYLNNDGRIALGSDFPVESIDPLKGFYAAVTRLSEDGRSPHGRQGWYPHEKLTREEALRGMTVDAAYASFSEITGSLTPGKRFDAVIWDDDLLTVPENEMLEVKAKAVIVDGRLVWGQLG</sequence>
<keyword evidence="2" id="KW-1133">Transmembrane helix</keyword>
<dbReference type="InterPro" id="IPR033932">
    <property type="entry name" value="YtcJ-like"/>
</dbReference>
<protein>
    <submittedName>
        <fullName evidence="4">Amidohydrolase</fullName>
    </submittedName>
</protein>
<dbReference type="InterPro" id="IPR011059">
    <property type="entry name" value="Metal-dep_hydrolase_composite"/>
</dbReference>
<keyword evidence="5" id="KW-1185">Reference proteome</keyword>
<accession>A0A1B9GSP0</accession>
<dbReference type="Gene3D" id="3.10.310.70">
    <property type="match status" value="1"/>
</dbReference>
<dbReference type="Proteomes" id="UP000092666">
    <property type="component" value="Unassembled WGS sequence"/>
</dbReference>
<keyword evidence="2" id="KW-0472">Membrane</keyword>
<dbReference type="Pfam" id="PF07969">
    <property type="entry name" value="Amidohydro_3"/>
    <property type="match status" value="1"/>
</dbReference>
<keyword evidence="2" id="KW-0812">Transmembrane</keyword>
<dbReference type="SUPFAM" id="SSF51556">
    <property type="entry name" value="Metallo-dependent hydrolases"/>
    <property type="match status" value="1"/>
</dbReference>
<dbReference type="SUPFAM" id="SSF51338">
    <property type="entry name" value="Composite domain of metallo-dependent hydrolases"/>
    <property type="match status" value="1"/>
</dbReference>
<dbReference type="OrthoDB" id="3501663at2759"/>